<dbReference type="Proteomes" id="UP000324091">
    <property type="component" value="Chromosome 10"/>
</dbReference>
<feature type="compositionally biased region" description="Low complexity" evidence="1">
    <location>
        <begin position="126"/>
        <end position="144"/>
    </location>
</feature>
<reference evidence="2 3" key="1">
    <citation type="submission" date="2019-04" db="EMBL/GenBank/DDBJ databases">
        <title>Chromosome genome assembly for Takifugu flavidus.</title>
        <authorList>
            <person name="Xiao S."/>
        </authorList>
    </citation>
    <scope>NUCLEOTIDE SEQUENCE [LARGE SCALE GENOMIC DNA]</scope>
    <source>
        <strain evidence="2">HTHZ2018</strain>
        <tissue evidence="2">Muscle</tissue>
    </source>
</reference>
<gene>
    <name evidence="2" type="ORF">D4764_10G0007890</name>
</gene>
<keyword evidence="3" id="KW-1185">Reference proteome</keyword>
<dbReference type="AlphaFoldDB" id="A0A5C6PLG6"/>
<comment type="caution">
    <text evidence="2">The sequence shown here is derived from an EMBL/GenBank/DDBJ whole genome shotgun (WGS) entry which is preliminary data.</text>
</comment>
<evidence type="ECO:0000313" key="3">
    <source>
        <dbReference type="Proteomes" id="UP000324091"/>
    </source>
</evidence>
<feature type="region of interest" description="Disordered" evidence="1">
    <location>
        <begin position="37"/>
        <end position="186"/>
    </location>
</feature>
<organism evidence="2 3">
    <name type="scientific">Takifugu flavidus</name>
    <name type="common">sansaifugu</name>
    <dbReference type="NCBI Taxonomy" id="433684"/>
    <lineage>
        <taxon>Eukaryota</taxon>
        <taxon>Metazoa</taxon>
        <taxon>Chordata</taxon>
        <taxon>Craniata</taxon>
        <taxon>Vertebrata</taxon>
        <taxon>Euteleostomi</taxon>
        <taxon>Actinopterygii</taxon>
        <taxon>Neopterygii</taxon>
        <taxon>Teleostei</taxon>
        <taxon>Neoteleostei</taxon>
        <taxon>Acanthomorphata</taxon>
        <taxon>Eupercaria</taxon>
        <taxon>Tetraodontiformes</taxon>
        <taxon>Tetradontoidea</taxon>
        <taxon>Tetraodontidae</taxon>
        <taxon>Takifugu</taxon>
    </lineage>
</organism>
<sequence>GFYATSRVFSPRKPPQKSPSVAALLFPILTVRLPPSRLLLPHPAPRGEWTPPPSPAHVGRGQSPKRCAGSSISQQPCWQVIPPDLRESPCKDEEKNPTQQEPARKDPPISTQYQTDHERSVSSGSRTAGTRPTANARGAAAAAGSGHQVAPVEGRSPPEVSRRSWIHPSEPASVSPTVNVCGNTPA</sequence>
<accession>A0A5C6PLG6</accession>
<evidence type="ECO:0000256" key="1">
    <source>
        <dbReference type="SAM" id="MobiDB-lite"/>
    </source>
</evidence>
<feature type="region of interest" description="Disordered" evidence="1">
    <location>
        <begin position="1"/>
        <end position="20"/>
    </location>
</feature>
<proteinExistence type="predicted"/>
<name>A0A5C6PLG6_9TELE</name>
<feature type="non-terminal residue" evidence="2">
    <location>
        <position position="1"/>
    </location>
</feature>
<protein>
    <submittedName>
        <fullName evidence="2">Uncharacterized protein</fullName>
    </submittedName>
</protein>
<dbReference type="EMBL" id="RHFK02000002">
    <property type="protein sequence ID" value="TWW79759.1"/>
    <property type="molecule type" value="Genomic_DNA"/>
</dbReference>
<feature type="compositionally biased region" description="Polar residues" evidence="1">
    <location>
        <begin position="172"/>
        <end position="186"/>
    </location>
</feature>
<evidence type="ECO:0000313" key="2">
    <source>
        <dbReference type="EMBL" id="TWW79759.1"/>
    </source>
</evidence>
<feature type="compositionally biased region" description="Basic and acidic residues" evidence="1">
    <location>
        <begin position="84"/>
        <end position="107"/>
    </location>
</feature>